<evidence type="ECO:0000259" key="6">
    <source>
        <dbReference type="Pfam" id="PF07393"/>
    </source>
</evidence>
<evidence type="ECO:0000313" key="8">
    <source>
        <dbReference type="EMBL" id="RPB24810.1"/>
    </source>
</evidence>
<feature type="domain" description="Exocyst complex component Sec10-like alpha-helical bundle" evidence="6">
    <location>
        <begin position="181"/>
        <end position="229"/>
    </location>
</feature>
<dbReference type="GO" id="GO:0006887">
    <property type="term" value="P:exocytosis"/>
    <property type="evidence" value="ECO:0007669"/>
    <property type="project" value="UniProtKB-KW"/>
</dbReference>
<dbReference type="GO" id="GO:0006893">
    <property type="term" value="P:Golgi to plasma membrane transport"/>
    <property type="evidence" value="ECO:0007669"/>
    <property type="project" value="TreeGrafter"/>
</dbReference>
<dbReference type="FunCoup" id="A0A3N4LPN8">
    <property type="interactions" value="809"/>
</dbReference>
<keyword evidence="5" id="KW-1133">Transmembrane helix</keyword>
<evidence type="ECO:0000256" key="2">
    <source>
        <dbReference type="ARBA" id="ARBA00022448"/>
    </source>
</evidence>
<feature type="transmembrane region" description="Helical" evidence="5">
    <location>
        <begin position="626"/>
        <end position="649"/>
    </location>
</feature>
<dbReference type="PANTHER" id="PTHR12100">
    <property type="entry name" value="SEC10"/>
    <property type="match status" value="1"/>
</dbReference>
<comment type="similarity">
    <text evidence="1">Belongs to the SEC10 family.</text>
</comment>
<dbReference type="AlphaFoldDB" id="A0A3N4LPN8"/>
<dbReference type="InterPro" id="IPR009976">
    <property type="entry name" value="Sec10-like"/>
</dbReference>
<dbReference type="OrthoDB" id="125856at2759"/>
<reference evidence="8 9" key="1">
    <citation type="journal article" date="2018" name="Nat. Ecol. Evol.">
        <title>Pezizomycetes genomes reveal the molecular basis of ectomycorrhizal truffle lifestyle.</title>
        <authorList>
            <person name="Murat C."/>
            <person name="Payen T."/>
            <person name="Noel B."/>
            <person name="Kuo A."/>
            <person name="Morin E."/>
            <person name="Chen J."/>
            <person name="Kohler A."/>
            <person name="Krizsan K."/>
            <person name="Balestrini R."/>
            <person name="Da Silva C."/>
            <person name="Montanini B."/>
            <person name="Hainaut M."/>
            <person name="Levati E."/>
            <person name="Barry K.W."/>
            <person name="Belfiori B."/>
            <person name="Cichocki N."/>
            <person name="Clum A."/>
            <person name="Dockter R.B."/>
            <person name="Fauchery L."/>
            <person name="Guy J."/>
            <person name="Iotti M."/>
            <person name="Le Tacon F."/>
            <person name="Lindquist E.A."/>
            <person name="Lipzen A."/>
            <person name="Malagnac F."/>
            <person name="Mello A."/>
            <person name="Molinier V."/>
            <person name="Miyauchi S."/>
            <person name="Poulain J."/>
            <person name="Riccioni C."/>
            <person name="Rubini A."/>
            <person name="Sitrit Y."/>
            <person name="Splivallo R."/>
            <person name="Traeger S."/>
            <person name="Wang M."/>
            <person name="Zifcakova L."/>
            <person name="Wipf D."/>
            <person name="Zambonelli A."/>
            <person name="Paolocci F."/>
            <person name="Nowrousian M."/>
            <person name="Ottonello S."/>
            <person name="Baldrian P."/>
            <person name="Spatafora J.W."/>
            <person name="Henrissat B."/>
            <person name="Nagy L.G."/>
            <person name="Aury J.M."/>
            <person name="Wincker P."/>
            <person name="Grigoriev I.V."/>
            <person name="Bonfante P."/>
            <person name="Martin F.M."/>
        </authorList>
    </citation>
    <scope>NUCLEOTIDE SEQUENCE [LARGE SCALE GENOMIC DNA]</scope>
    <source>
        <strain evidence="8 9">ATCC MYA-4762</strain>
    </source>
</reference>
<dbReference type="Pfam" id="PF07393">
    <property type="entry name" value="Sec10_HB"/>
    <property type="match status" value="2"/>
</dbReference>
<evidence type="ECO:0000256" key="3">
    <source>
        <dbReference type="ARBA" id="ARBA00022483"/>
    </source>
</evidence>
<evidence type="ECO:0000256" key="5">
    <source>
        <dbReference type="SAM" id="Phobius"/>
    </source>
</evidence>
<dbReference type="InterPro" id="IPR048625">
    <property type="entry name" value="Sec10_N"/>
</dbReference>
<protein>
    <submittedName>
        <fullName evidence="8">Exocyst complex component Sec10</fullName>
    </submittedName>
</protein>
<feature type="domain" description="Exocyst complex component Sec10 N-terminal" evidence="7">
    <location>
        <begin position="58"/>
        <end position="170"/>
    </location>
</feature>
<dbReference type="InParanoid" id="A0A3N4LPN8"/>
<proteinExistence type="inferred from homology"/>
<keyword evidence="3" id="KW-0268">Exocytosis</keyword>
<dbReference type="STRING" id="1051890.A0A3N4LPN8"/>
<keyword evidence="5" id="KW-0812">Transmembrane</keyword>
<accession>A0A3N4LPN8</accession>
<evidence type="ECO:0000256" key="4">
    <source>
        <dbReference type="ARBA" id="ARBA00023054"/>
    </source>
</evidence>
<dbReference type="EMBL" id="ML121540">
    <property type="protein sequence ID" value="RPB24810.1"/>
    <property type="molecule type" value="Genomic_DNA"/>
</dbReference>
<dbReference type="Pfam" id="PF20667">
    <property type="entry name" value="Sec10_N"/>
    <property type="match status" value="1"/>
</dbReference>
<name>A0A3N4LPN8_9PEZI</name>
<organism evidence="8 9">
    <name type="scientific">Terfezia boudieri ATCC MYA-4762</name>
    <dbReference type="NCBI Taxonomy" id="1051890"/>
    <lineage>
        <taxon>Eukaryota</taxon>
        <taxon>Fungi</taxon>
        <taxon>Dikarya</taxon>
        <taxon>Ascomycota</taxon>
        <taxon>Pezizomycotina</taxon>
        <taxon>Pezizomycetes</taxon>
        <taxon>Pezizales</taxon>
        <taxon>Pezizaceae</taxon>
        <taxon>Terfezia</taxon>
    </lineage>
</organism>
<dbReference type="PANTHER" id="PTHR12100:SF0">
    <property type="entry name" value="EXOCYST COMPLEX COMPONENT 5"/>
    <property type="match status" value="1"/>
</dbReference>
<keyword evidence="4" id="KW-0175">Coiled coil</keyword>
<dbReference type="Proteomes" id="UP000267821">
    <property type="component" value="Unassembled WGS sequence"/>
</dbReference>
<keyword evidence="2" id="KW-0813">Transport</keyword>
<evidence type="ECO:0000313" key="9">
    <source>
        <dbReference type="Proteomes" id="UP000267821"/>
    </source>
</evidence>
<evidence type="ECO:0000256" key="1">
    <source>
        <dbReference type="ARBA" id="ARBA00006572"/>
    </source>
</evidence>
<keyword evidence="9" id="KW-1185">Reference proteome</keyword>
<gene>
    <name evidence="8" type="ORF">L211DRAFT_837196</name>
</gene>
<evidence type="ECO:0000259" key="7">
    <source>
        <dbReference type="Pfam" id="PF20667"/>
    </source>
</evidence>
<dbReference type="InterPro" id="IPR048627">
    <property type="entry name" value="Sec10_HB"/>
</dbReference>
<feature type="domain" description="Exocyst complex component Sec10-like alpha-helical bundle" evidence="6">
    <location>
        <begin position="231"/>
        <end position="840"/>
    </location>
</feature>
<keyword evidence="5" id="KW-0472">Membrane</keyword>
<dbReference type="GO" id="GO:0000145">
    <property type="term" value="C:exocyst"/>
    <property type="evidence" value="ECO:0007669"/>
    <property type="project" value="TreeGrafter"/>
</dbReference>
<sequence length="847" mass="93761">MVSEQPDGARSIFPKVASFSLATFSSKDFIVKDFIEGLSTTSLAAHRRSGIQTTAFDPKPYIRTFEAALDRLKELDQDLSERESDLKEGVRRAELDHTRTIERLGSKFNQTLQEFQRLDASISDGGGTAVRIGGELEQLDQQRQRAADAMFLIKCYSDFCRGDASRLEALRGTRKIEDSIKCAVVARQLMMVARRTEGNNQSKDLIEKFSETLEKDLLKQFDKAYRKAKQEKDMLKQYDKAYRKTKWENMKGCAKVLYDFNGGASVTQIFVNQHDFFINMENLVTGEIIAEGDIWEKLPDPDVEPPGVEPSLQKLIREVKHVFESESEIIANVFPQPEQVLGKFLQRVFQQSIQQRLEIVLQTTEKLSTLAYLRTLQAARLCIGQLVDELKAHGLTEHPSPLSSTTTLVIDQNLEELFLPYLGGSSYIDREKISLDQLYAGVLLKFNLFHSRRKKMQNMTYFDRMKISATKVSTEVRAQAALEKANSTDPPTTGGAWSRVLGVRRVDITGSEDTGAAPTFPGGGGGGAADKLGGLLHASEADGALSIDTAKRMLRWLAEAVGRSLELSPSSDTPKDVLTLLTLLIDHMRKGYLETALDAALETAEAATGKSEPDLGYFSEIKPATVIMTLMFGFINTALIPLASASLTVRREMMILNNASVSVLEGKIDRVVQKTLDVVLGWISGLLGKQKKSDYRPKDDDVSLTTLQTLTAASIVAFLAKVHAMAVATLSGQNLTAFLIELAASLLSLVLEHMKKFTVNAAGGIMLTKDVSAYHAVVKGWGIKEVREGWEFAQEVANLFVVGQGALRERLADKVGVLSRVRPGMLKVWLCRREDYVAAGIEKLLSE</sequence>